<reference evidence="2 3" key="1">
    <citation type="submission" date="2020-08" db="EMBL/GenBank/DDBJ databases">
        <title>Sequencing the genomes of 1000 actinobacteria strains.</title>
        <authorList>
            <person name="Klenk H.-P."/>
        </authorList>
    </citation>
    <scope>NUCLEOTIDE SEQUENCE [LARGE SCALE GENOMIC DNA]</scope>
    <source>
        <strain evidence="2 3">DSM 11053</strain>
    </source>
</reference>
<feature type="domain" description="Beta-lactamase-related" evidence="1">
    <location>
        <begin position="15"/>
        <end position="316"/>
    </location>
</feature>
<gene>
    <name evidence="2" type="ORF">FHX39_001652</name>
</gene>
<sequence length="324" mass="33633">MTTDAPVSPRWSGTAKVVRSGTVLEETSAGFAAQAGGPPCSPRLRFQAGSISKLVVSVVALRLVELGTLTLDAPIRRWLGDVPPPWEAVTLRQLLGQTSGLGHWGDVEGLPGTFLTSPPARDELLALIAASPPVSSPGRDWRYSGPGFLVAALVVEAAAGTDYGAVAAELVLAPAGLRATTSGQVPPTDDVALGHRGGELVPLDEGFTRLPGTGDLWTTVDDLVALNQALRRGLLLGSDTAEQLWTPYAVTGSAGPEGAVVTEAYGYGTFLGRVRGHPARIHPGDNPGYQSLLAYLPDQDLDVVVLANDEAPSVDVALASLRSL</sequence>
<name>A0A7W5P6S1_9ACTN</name>
<organism evidence="2 3">
    <name type="scientific">Microlunatus antarcticus</name>
    <dbReference type="NCBI Taxonomy" id="53388"/>
    <lineage>
        <taxon>Bacteria</taxon>
        <taxon>Bacillati</taxon>
        <taxon>Actinomycetota</taxon>
        <taxon>Actinomycetes</taxon>
        <taxon>Propionibacteriales</taxon>
        <taxon>Propionibacteriaceae</taxon>
        <taxon>Microlunatus</taxon>
    </lineage>
</organism>
<comment type="caution">
    <text evidence="2">The sequence shown here is derived from an EMBL/GenBank/DDBJ whole genome shotgun (WGS) entry which is preliminary data.</text>
</comment>
<proteinExistence type="predicted"/>
<evidence type="ECO:0000259" key="1">
    <source>
        <dbReference type="Pfam" id="PF00144"/>
    </source>
</evidence>
<dbReference type="PANTHER" id="PTHR46825">
    <property type="entry name" value="D-ALANYL-D-ALANINE-CARBOXYPEPTIDASE/ENDOPEPTIDASE AMPH"/>
    <property type="match status" value="1"/>
</dbReference>
<evidence type="ECO:0000313" key="2">
    <source>
        <dbReference type="EMBL" id="MBB3326708.1"/>
    </source>
</evidence>
<dbReference type="RefSeq" id="WP_183337607.1">
    <property type="nucleotide sequence ID" value="NZ_JACHZG010000001.1"/>
</dbReference>
<dbReference type="AlphaFoldDB" id="A0A7W5P6S1"/>
<dbReference type="InterPro" id="IPR050491">
    <property type="entry name" value="AmpC-like"/>
</dbReference>
<dbReference type="SUPFAM" id="SSF56601">
    <property type="entry name" value="beta-lactamase/transpeptidase-like"/>
    <property type="match status" value="1"/>
</dbReference>
<dbReference type="Proteomes" id="UP000565572">
    <property type="component" value="Unassembled WGS sequence"/>
</dbReference>
<dbReference type="Gene3D" id="3.40.710.10">
    <property type="entry name" value="DD-peptidase/beta-lactamase superfamily"/>
    <property type="match status" value="1"/>
</dbReference>
<dbReference type="InterPro" id="IPR012338">
    <property type="entry name" value="Beta-lactam/transpept-like"/>
</dbReference>
<evidence type="ECO:0000313" key="3">
    <source>
        <dbReference type="Proteomes" id="UP000565572"/>
    </source>
</evidence>
<dbReference type="InterPro" id="IPR001466">
    <property type="entry name" value="Beta-lactam-related"/>
</dbReference>
<dbReference type="PANTHER" id="PTHR46825:SF9">
    <property type="entry name" value="BETA-LACTAMASE-RELATED DOMAIN-CONTAINING PROTEIN"/>
    <property type="match status" value="1"/>
</dbReference>
<dbReference type="EMBL" id="JACHZG010000001">
    <property type="protein sequence ID" value="MBB3326708.1"/>
    <property type="molecule type" value="Genomic_DNA"/>
</dbReference>
<protein>
    <submittedName>
        <fullName evidence="2">CubicO group peptidase (Beta-lactamase class C family)</fullName>
    </submittedName>
</protein>
<accession>A0A7W5P6S1</accession>
<dbReference type="Pfam" id="PF00144">
    <property type="entry name" value="Beta-lactamase"/>
    <property type="match status" value="1"/>
</dbReference>
<keyword evidence="3" id="KW-1185">Reference proteome</keyword>